<dbReference type="InterPro" id="IPR053183">
    <property type="entry name" value="ASL1"/>
</dbReference>
<dbReference type="KEGG" id="cci:CC1G_04706"/>
<dbReference type="Gene3D" id="3.20.20.80">
    <property type="entry name" value="Glycosidases"/>
    <property type="match status" value="1"/>
</dbReference>
<evidence type="ECO:0000313" key="4">
    <source>
        <dbReference type="Proteomes" id="UP000001861"/>
    </source>
</evidence>
<comment type="caution">
    <text evidence="3">The sequence shown here is derived from an EMBL/GenBank/DDBJ whole genome shotgun (WGS) entry which is preliminary data.</text>
</comment>
<dbReference type="AlphaFoldDB" id="A8P288"/>
<evidence type="ECO:0000313" key="3">
    <source>
        <dbReference type="EMBL" id="EAU83450.1"/>
    </source>
</evidence>
<dbReference type="STRING" id="240176.A8P288"/>
<dbReference type="GO" id="GO:0071966">
    <property type="term" value="P:fungal-type cell wall polysaccharide metabolic process"/>
    <property type="evidence" value="ECO:0007669"/>
    <property type="project" value="TreeGrafter"/>
</dbReference>
<evidence type="ECO:0000259" key="2">
    <source>
        <dbReference type="Pfam" id="PF11790"/>
    </source>
</evidence>
<dbReference type="OMA" id="WYDINST"/>
<reference evidence="3 4" key="1">
    <citation type="journal article" date="2010" name="Proc. Natl. Acad. Sci. U.S.A.">
        <title>Insights into evolution of multicellular fungi from the assembled chromosomes of the mushroom Coprinopsis cinerea (Coprinus cinereus).</title>
        <authorList>
            <person name="Stajich J.E."/>
            <person name="Wilke S.K."/>
            <person name="Ahren D."/>
            <person name="Au C.H."/>
            <person name="Birren B.W."/>
            <person name="Borodovsky M."/>
            <person name="Burns C."/>
            <person name="Canback B."/>
            <person name="Casselton L.A."/>
            <person name="Cheng C.K."/>
            <person name="Deng J."/>
            <person name="Dietrich F.S."/>
            <person name="Fargo D.C."/>
            <person name="Farman M.L."/>
            <person name="Gathman A.C."/>
            <person name="Goldberg J."/>
            <person name="Guigo R."/>
            <person name="Hoegger P.J."/>
            <person name="Hooker J.B."/>
            <person name="Huggins A."/>
            <person name="James T.Y."/>
            <person name="Kamada T."/>
            <person name="Kilaru S."/>
            <person name="Kodira C."/>
            <person name="Kues U."/>
            <person name="Kupfer D."/>
            <person name="Kwan H.S."/>
            <person name="Lomsadze A."/>
            <person name="Li W."/>
            <person name="Lilly W.W."/>
            <person name="Ma L.J."/>
            <person name="Mackey A.J."/>
            <person name="Manning G."/>
            <person name="Martin F."/>
            <person name="Muraguchi H."/>
            <person name="Natvig D.O."/>
            <person name="Palmerini H."/>
            <person name="Ramesh M.A."/>
            <person name="Rehmeyer C.J."/>
            <person name="Roe B.A."/>
            <person name="Shenoy N."/>
            <person name="Stanke M."/>
            <person name="Ter-Hovhannisyan V."/>
            <person name="Tunlid A."/>
            <person name="Velagapudi R."/>
            <person name="Vision T.J."/>
            <person name="Zeng Q."/>
            <person name="Zolan M.E."/>
            <person name="Pukkila P.J."/>
        </authorList>
    </citation>
    <scope>NUCLEOTIDE SEQUENCE [LARGE SCALE GENOMIC DNA]</scope>
    <source>
        <strain evidence="4">Okayama-7 / 130 / ATCC MYA-4618 / FGSC 9003</strain>
    </source>
</reference>
<dbReference type="PANTHER" id="PTHR34154:SF3">
    <property type="entry name" value="ALKALI-SENSITIVE LINKAGE PROTEIN 1"/>
    <property type="match status" value="1"/>
</dbReference>
<keyword evidence="1" id="KW-0732">Signal</keyword>
<accession>A8P288</accession>
<dbReference type="PANTHER" id="PTHR34154">
    <property type="entry name" value="ALKALI-SENSITIVE LINKAGE PROTEIN 1"/>
    <property type="match status" value="1"/>
</dbReference>
<dbReference type="GeneID" id="6014842"/>
<evidence type="ECO:0000256" key="1">
    <source>
        <dbReference type="SAM" id="SignalP"/>
    </source>
</evidence>
<name>A8P288_COPC7</name>
<feature type="signal peptide" evidence="1">
    <location>
        <begin position="1"/>
        <end position="26"/>
    </location>
</feature>
<dbReference type="EMBL" id="AACS02000013">
    <property type="protein sequence ID" value="EAU83450.1"/>
    <property type="molecule type" value="Genomic_DNA"/>
</dbReference>
<dbReference type="eggNOG" id="ENOG502S2W1">
    <property type="taxonomic scope" value="Eukaryota"/>
</dbReference>
<sequence>MAPPPSRYMAGLVISVLVISVVTAGAEPLIGAREIPSNASKAGLAWPNGNSVDISQYQASEKLSWYYTWSVWPAGNRRNNLEFVPMLWGSSTANEFSARINDTLRRSRTPVTAVLGMNEPEQRGQANMNASEGVAMWKRYMEPLRGAGLRLGSPAVSSAPSGKTWLEDFFRECNDTCNVDFVALHWYGTDSDAFIAHLWDYWYSFNRTIWVTEWACHNFVDHGKQCTPEDVVEFMNKTQSFMDNAIFVERYSWFGAMRDMSGVNPANALMDNDGRISNLGRQYVGWTGDGPVIAAVAGRSIVSNMGALLAAVLSGLLATMI</sequence>
<dbReference type="GO" id="GO:0009277">
    <property type="term" value="C:fungal-type cell wall"/>
    <property type="evidence" value="ECO:0007669"/>
    <property type="project" value="TreeGrafter"/>
</dbReference>
<dbReference type="OrthoDB" id="5959761at2759"/>
<gene>
    <name evidence="3" type="ORF">CC1G_04706</name>
</gene>
<dbReference type="Pfam" id="PF11790">
    <property type="entry name" value="Glyco_hydro_cc"/>
    <property type="match status" value="1"/>
</dbReference>
<dbReference type="Proteomes" id="UP000001861">
    <property type="component" value="Unassembled WGS sequence"/>
</dbReference>
<dbReference type="VEuPathDB" id="FungiDB:CC1G_04706"/>
<dbReference type="SUPFAM" id="SSF51445">
    <property type="entry name" value="(Trans)glycosidases"/>
    <property type="match status" value="1"/>
</dbReference>
<feature type="domain" description="Asl1-like glycosyl hydrolase catalytic" evidence="2">
    <location>
        <begin position="43"/>
        <end position="283"/>
    </location>
</feature>
<proteinExistence type="predicted"/>
<protein>
    <recommendedName>
        <fullName evidence="2">Asl1-like glycosyl hydrolase catalytic domain-containing protein</fullName>
    </recommendedName>
</protein>
<dbReference type="RefSeq" id="XP_001838262.1">
    <property type="nucleotide sequence ID" value="XM_001838210.1"/>
</dbReference>
<dbReference type="InterPro" id="IPR024655">
    <property type="entry name" value="Asl1_glyco_hydro_catalytic"/>
</dbReference>
<dbReference type="InParanoid" id="A8P288"/>
<organism evidence="3 4">
    <name type="scientific">Coprinopsis cinerea (strain Okayama-7 / 130 / ATCC MYA-4618 / FGSC 9003)</name>
    <name type="common">Inky cap fungus</name>
    <name type="synonym">Hormographiella aspergillata</name>
    <dbReference type="NCBI Taxonomy" id="240176"/>
    <lineage>
        <taxon>Eukaryota</taxon>
        <taxon>Fungi</taxon>
        <taxon>Dikarya</taxon>
        <taxon>Basidiomycota</taxon>
        <taxon>Agaricomycotina</taxon>
        <taxon>Agaricomycetes</taxon>
        <taxon>Agaricomycetidae</taxon>
        <taxon>Agaricales</taxon>
        <taxon>Agaricineae</taxon>
        <taxon>Psathyrellaceae</taxon>
        <taxon>Coprinopsis</taxon>
    </lineage>
</organism>
<feature type="chain" id="PRO_5002727610" description="Asl1-like glycosyl hydrolase catalytic domain-containing protein" evidence="1">
    <location>
        <begin position="27"/>
        <end position="321"/>
    </location>
</feature>
<keyword evidence="4" id="KW-1185">Reference proteome</keyword>
<dbReference type="InterPro" id="IPR017853">
    <property type="entry name" value="GH"/>
</dbReference>